<dbReference type="Proteomes" id="UP001151582">
    <property type="component" value="Unassembled WGS sequence"/>
</dbReference>
<dbReference type="GO" id="GO:0051015">
    <property type="term" value="F:actin filament binding"/>
    <property type="evidence" value="ECO:0007669"/>
    <property type="project" value="TreeGrafter"/>
</dbReference>
<dbReference type="PANTHER" id="PTHR13140">
    <property type="entry name" value="MYOSIN"/>
    <property type="match status" value="1"/>
</dbReference>
<dbReference type="SUPFAM" id="SSF52540">
    <property type="entry name" value="P-loop containing nucleoside triphosphate hydrolases"/>
    <property type="match status" value="1"/>
</dbReference>
<dbReference type="Gene3D" id="1.20.58.530">
    <property type="match status" value="1"/>
</dbReference>
<comment type="caution">
    <text evidence="6">The sequence shown here is derived from an EMBL/GenBank/DDBJ whole genome shotgun (WGS) entry which is preliminary data.</text>
</comment>
<evidence type="ECO:0000256" key="3">
    <source>
        <dbReference type="ARBA" id="ARBA00023203"/>
    </source>
</evidence>
<evidence type="ECO:0000256" key="2">
    <source>
        <dbReference type="ARBA" id="ARBA00022840"/>
    </source>
</evidence>
<dbReference type="GO" id="GO:0005524">
    <property type="term" value="F:ATP binding"/>
    <property type="evidence" value="ECO:0007669"/>
    <property type="project" value="UniProtKB-KW"/>
</dbReference>
<dbReference type="PANTHER" id="PTHR13140:SF550">
    <property type="entry name" value="MYOSIN-IIIB ISOFORM X1"/>
    <property type="match status" value="1"/>
</dbReference>
<evidence type="ECO:0000313" key="7">
    <source>
        <dbReference type="Proteomes" id="UP001151582"/>
    </source>
</evidence>
<evidence type="ECO:0000313" key="6">
    <source>
        <dbReference type="EMBL" id="KAJ1968286.1"/>
    </source>
</evidence>
<dbReference type="GO" id="GO:0016459">
    <property type="term" value="C:myosin complex"/>
    <property type="evidence" value="ECO:0007669"/>
    <property type="project" value="InterPro"/>
</dbReference>
<keyword evidence="2" id="KW-0067">ATP-binding</keyword>
<dbReference type="InterPro" id="IPR001609">
    <property type="entry name" value="Myosin_head_motor_dom-like"/>
</dbReference>
<dbReference type="OrthoDB" id="2673946at2759"/>
<proteinExistence type="predicted"/>
<feature type="region of interest" description="Disordered" evidence="4">
    <location>
        <begin position="181"/>
        <end position="209"/>
    </location>
</feature>
<organism evidence="6 7">
    <name type="scientific">Dimargaris verticillata</name>
    <dbReference type="NCBI Taxonomy" id="2761393"/>
    <lineage>
        <taxon>Eukaryota</taxon>
        <taxon>Fungi</taxon>
        <taxon>Fungi incertae sedis</taxon>
        <taxon>Zoopagomycota</taxon>
        <taxon>Kickxellomycotina</taxon>
        <taxon>Dimargaritomycetes</taxon>
        <taxon>Dimargaritales</taxon>
        <taxon>Dimargaritaceae</taxon>
        <taxon>Dimargaris</taxon>
    </lineage>
</organism>
<dbReference type="Pfam" id="PF00063">
    <property type="entry name" value="Myosin_head"/>
    <property type="match status" value="1"/>
</dbReference>
<dbReference type="GO" id="GO:0007015">
    <property type="term" value="P:actin filament organization"/>
    <property type="evidence" value="ECO:0007669"/>
    <property type="project" value="TreeGrafter"/>
</dbReference>
<keyword evidence="1" id="KW-0547">Nucleotide-binding</keyword>
<protein>
    <recommendedName>
        <fullName evidence="5">Myosin motor domain-containing protein</fullName>
    </recommendedName>
</protein>
<feature type="non-terminal residue" evidence="6">
    <location>
        <position position="1"/>
    </location>
</feature>
<dbReference type="InterPro" id="IPR027417">
    <property type="entry name" value="P-loop_NTPase"/>
</dbReference>
<evidence type="ECO:0000259" key="5">
    <source>
        <dbReference type="Pfam" id="PF00063"/>
    </source>
</evidence>
<evidence type="ECO:0000256" key="4">
    <source>
        <dbReference type="SAM" id="MobiDB-lite"/>
    </source>
</evidence>
<dbReference type="EMBL" id="JANBQB010002157">
    <property type="protein sequence ID" value="KAJ1968286.1"/>
    <property type="molecule type" value="Genomic_DNA"/>
</dbReference>
<accession>A0A9W8AYL6</accession>
<dbReference type="AlphaFoldDB" id="A0A9W8AYL6"/>
<dbReference type="GO" id="GO:0005737">
    <property type="term" value="C:cytoplasm"/>
    <property type="evidence" value="ECO:0007669"/>
    <property type="project" value="TreeGrafter"/>
</dbReference>
<feature type="compositionally biased region" description="Basic residues" evidence="4">
    <location>
        <begin position="186"/>
        <end position="200"/>
    </location>
</feature>
<feature type="non-terminal residue" evidence="6">
    <location>
        <position position="296"/>
    </location>
</feature>
<keyword evidence="7" id="KW-1185">Reference proteome</keyword>
<feature type="domain" description="Myosin motor" evidence="5">
    <location>
        <begin position="1"/>
        <end position="283"/>
    </location>
</feature>
<dbReference type="GO" id="GO:0016020">
    <property type="term" value="C:membrane"/>
    <property type="evidence" value="ECO:0007669"/>
    <property type="project" value="TreeGrafter"/>
</dbReference>
<gene>
    <name evidence="6" type="ORF">H4R34_006292</name>
</gene>
<name>A0A9W8AYL6_9FUNG</name>
<dbReference type="GO" id="GO:0000146">
    <property type="term" value="F:microfilament motor activity"/>
    <property type="evidence" value="ECO:0007669"/>
    <property type="project" value="TreeGrafter"/>
</dbReference>
<evidence type="ECO:0000256" key="1">
    <source>
        <dbReference type="ARBA" id="ARBA00022741"/>
    </source>
</evidence>
<reference evidence="6" key="1">
    <citation type="submission" date="2022-07" db="EMBL/GenBank/DDBJ databases">
        <title>Phylogenomic reconstructions and comparative analyses of Kickxellomycotina fungi.</title>
        <authorList>
            <person name="Reynolds N.K."/>
            <person name="Stajich J.E."/>
            <person name="Barry K."/>
            <person name="Grigoriev I.V."/>
            <person name="Crous P."/>
            <person name="Smith M.E."/>
        </authorList>
    </citation>
    <scope>NUCLEOTIDE SEQUENCE</scope>
    <source>
        <strain evidence="6">RSA 567</strain>
    </source>
</reference>
<sequence length="296" mass="32619">LCVNFANEKLHHFVLSNIMDDQAPSNDEVVCDGIPLPQVPFQSQVATYQLFANPDGLVEVAHTLATAAAQEGHEPLNADQQLLQRFNQAGADHTAYTANVASSSRGKKATLGSFAIQHFMQPVNYSVEAFQAKNTETNVSPDFINLFRESGHNIFVNGLFNSSAIATEAHPTSETTVVAAQQTTKPTRRPTRKFTKRVPKNRVDGHVPSPDDLLKKAHEDAQANDAHPTILMELNTTLTDLFAALDETKVWHVVHVRPHPTDCSGQAAMDLEFVTRQVKALALPDIIRRRPVEFTI</sequence>
<keyword evidence="3" id="KW-0009">Actin-binding</keyword>